<dbReference type="InterPro" id="IPR004358">
    <property type="entry name" value="Sig_transdc_His_kin-like_C"/>
</dbReference>
<feature type="domain" description="Histidine kinase/HSP90-like ATPase" evidence="5">
    <location>
        <begin position="1"/>
        <end position="62"/>
    </location>
</feature>
<keyword evidence="4" id="KW-0418">Kinase</keyword>
<dbReference type="Pfam" id="PF02518">
    <property type="entry name" value="HATPase_c"/>
    <property type="match status" value="1"/>
</dbReference>
<evidence type="ECO:0000313" key="6">
    <source>
        <dbReference type="EMBL" id="EKC72901.1"/>
    </source>
</evidence>
<organism evidence="6">
    <name type="scientific">human gut metagenome</name>
    <dbReference type="NCBI Taxonomy" id="408170"/>
    <lineage>
        <taxon>unclassified sequences</taxon>
        <taxon>metagenomes</taxon>
        <taxon>organismal metagenomes</taxon>
    </lineage>
</organism>
<dbReference type="GO" id="GO:0005524">
    <property type="term" value="F:ATP binding"/>
    <property type="evidence" value="ECO:0007669"/>
    <property type="project" value="UniProtKB-KW"/>
</dbReference>
<accession>K1UMZ5</accession>
<evidence type="ECO:0000259" key="5">
    <source>
        <dbReference type="Pfam" id="PF02518"/>
    </source>
</evidence>
<dbReference type="PANTHER" id="PTHR43047">
    <property type="entry name" value="TWO-COMPONENT HISTIDINE PROTEIN KINASE"/>
    <property type="match status" value="1"/>
</dbReference>
<evidence type="ECO:0000256" key="3">
    <source>
        <dbReference type="ARBA" id="ARBA00022679"/>
    </source>
</evidence>
<keyword evidence="6" id="KW-0547">Nucleotide-binding</keyword>
<keyword evidence="6" id="KW-0067">ATP-binding</keyword>
<name>K1UMZ5_9ZZZZ</name>
<evidence type="ECO:0000256" key="4">
    <source>
        <dbReference type="ARBA" id="ARBA00022777"/>
    </source>
</evidence>
<dbReference type="Gene3D" id="3.30.565.10">
    <property type="entry name" value="Histidine kinase-like ATPase, C-terminal domain"/>
    <property type="match status" value="1"/>
</dbReference>
<comment type="caution">
    <text evidence="6">The sequence shown here is derived from an EMBL/GenBank/DDBJ whole genome shotgun (WGS) entry which is preliminary data.</text>
</comment>
<dbReference type="GO" id="GO:0004673">
    <property type="term" value="F:protein histidine kinase activity"/>
    <property type="evidence" value="ECO:0007669"/>
    <property type="project" value="UniProtKB-EC"/>
</dbReference>
<reference evidence="6" key="1">
    <citation type="journal article" date="2013" name="Environ. Microbiol.">
        <title>Microbiota from the distal guts of lean and obese adolescents exhibit partial functional redundancy besides clear differences in community structure.</title>
        <authorList>
            <person name="Ferrer M."/>
            <person name="Ruiz A."/>
            <person name="Lanza F."/>
            <person name="Haange S.B."/>
            <person name="Oberbach A."/>
            <person name="Till H."/>
            <person name="Bargiela R."/>
            <person name="Campoy C."/>
            <person name="Segura M.T."/>
            <person name="Richter M."/>
            <person name="von Bergen M."/>
            <person name="Seifert J."/>
            <person name="Suarez A."/>
        </authorList>
    </citation>
    <scope>NUCLEOTIDE SEQUENCE</scope>
</reference>
<dbReference type="SUPFAM" id="SSF55874">
    <property type="entry name" value="ATPase domain of HSP90 chaperone/DNA topoisomerase II/histidine kinase"/>
    <property type="match status" value="1"/>
</dbReference>
<keyword evidence="3" id="KW-0808">Transferase</keyword>
<evidence type="ECO:0000256" key="2">
    <source>
        <dbReference type="ARBA" id="ARBA00012438"/>
    </source>
</evidence>
<proteinExistence type="predicted"/>
<dbReference type="InterPro" id="IPR036890">
    <property type="entry name" value="HATPase_C_sf"/>
</dbReference>
<evidence type="ECO:0000256" key="1">
    <source>
        <dbReference type="ARBA" id="ARBA00000085"/>
    </source>
</evidence>
<dbReference type="EC" id="2.7.13.3" evidence="2"/>
<sequence length="77" mass="8165">IKPEDLNKVLDPAMYFTTYGTGKEEGSGLGLQLCLDLVHRNGGEMTVESVYGEGATFSFTIAKSPADERPASAGEPV</sequence>
<comment type="catalytic activity">
    <reaction evidence="1">
        <text>ATP + protein L-histidine = ADP + protein N-phospho-L-histidine.</text>
        <dbReference type="EC" id="2.7.13.3"/>
    </reaction>
</comment>
<protein>
    <recommendedName>
        <fullName evidence="2">histidine kinase</fullName>
        <ecNumber evidence="2">2.7.13.3</ecNumber>
    </recommendedName>
</protein>
<dbReference type="PRINTS" id="PR00344">
    <property type="entry name" value="BCTRLSENSOR"/>
</dbReference>
<dbReference type="InterPro" id="IPR003594">
    <property type="entry name" value="HATPase_dom"/>
</dbReference>
<feature type="non-terminal residue" evidence="6">
    <location>
        <position position="1"/>
    </location>
</feature>
<dbReference type="EMBL" id="AJWZ01001743">
    <property type="protein sequence ID" value="EKC72901.1"/>
    <property type="molecule type" value="Genomic_DNA"/>
</dbReference>
<dbReference type="AlphaFoldDB" id="K1UMZ5"/>
<gene>
    <name evidence="6" type="ORF">OBE_02663</name>
</gene>